<dbReference type="AlphaFoldDB" id="Q1K2W1"/>
<gene>
    <name evidence="1" type="ORF">Dace_2022</name>
</gene>
<reference evidence="1" key="1">
    <citation type="submission" date="2006-05" db="EMBL/GenBank/DDBJ databases">
        <title>Annotation of the draft genome assembly of Desulfuromonas acetoxidans DSM 684.</title>
        <authorList>
            <consortium name="US DOE Joint Genome Institute (JGI-ORNL)"/>
            <person name="Larimer F."/>
            <person name="Land M."/>
            <person name="Hauser L."/>
        </authorList>
    </citation>
    <scope>NUCLEOTIDE SEQUENCE [LARGE SCALE GENOMIC DNA]</scope>
    <source>
        <strain evidence="1">DSM 684</strain>
    </source>
</reference>
<keyword evidence="2" id="KW-1185">Reference proteome</keyword>
<evidence type="ECO:0000313" key="2">
    <source>
        <dbReference type="Proteomes" id="UP000005695"/>
    </source>
</evidence>
<sequence>MNIVRDALPGSLKDKVVYQPCPTTLINSIYSDLPPIDKKPIVSLNFAFDRFEERYSGRFDMVLQEIANVISTIGKDFEIVYYAHSPGDKRFLNALRGAYDILLRCEDLYRMKPDEIIKSYRTPYLSVGVRGHAGLIPFGVGTVPIGLVTHRKVKAFFEDINRPDLAINIHDKDLGARLEDKIRYCLDNRRNLEVDIARCQTDIYKITKNNVNSILDAL</sequence>
<organism evidence="1 2">
    <name type="scientific">Desulfuromonas acetoxidans (strain DSM 684 / 11070)</name>
    <dbReference type="NCBI Taxonomy" id="281689"/>
    <lineage>
        <taxon>Bacteria</taxon>
        <taxon>Pseudomonadati</taxon>
        <taxon>Thermodesulfobacteriota</taxon>
        <taxon>Desulfuromonadia</taxon>
        <taxon>Desulfuromonadales</taxon>
        <taxon>Desulfuromonadaceae</taxon>
        <taxon>Desulfuromonas</taxon>
    </lineage>
</organism>
<dbReference type="OrthoDB" id="2082405at2"/>
<name>Q1K2W1_DESA6</name>
<evidence type="ECO:0008006" key="3">
    <source>
        <dbReference type="Google" id="ProtNLM"/>
    </source>
</evidence>
<dbReference type="Proteomes" id="UP000005695">
    <property type="component" value="Unassembled WGS sequence"/>
</dbReference>
<accession>Q1K2W1</accession>
<dbReference type="RefSeq" id="WP_005998205.1">
    <property type="nucleotide sequence ID" value="NZ_AAEW02000003.1"/>
</dbReference>
<comment type="caution">
    <text evidence="1">The sequence shown here is derived from an EMBL/GenBank/DDBJ whole genome shotgun (WGS) entry which is preliminary data.</text>
</comment>
<evidence type="ECO:0000313" key="1">
    <source>
        <dbReference type="EMBL" id="EAT16770.1"/>
    </source>
</evidence>
<reference evidence="1" key="2">
    <citation type="submission" date="2006-05" db="EMBL/GenBank/DDBJ databases">
        <title>Sequencing of the draft genome and assembly of Desulfuromonas acetoxidans DSM 684.</title>
        <authorList>
            <consortium name="US DOE Joint Genome Institute (JGI-PGF)"/>
            <person name="Copeland A."/>
            <person name="Lucas S."/>
            <person name="Lapidus A."/>
            <person name="Barry K."/>
            <person name="Detter J.C."/>
            <person name="Glavina del Rio T."/>
            <person name="Hammon N."/>
            <person name="Israni S."/>
            <person name="Dalin E."/>
            <person name="Tice H."/>
            <person name="Bruce D."/>
            <person name="Pitluck S."/>
            <person name="Richardson P."/>
        </authorList>
    </citation>
    <scope>NUCLEOTIDE SEQUENCE [LARGE SCALE GENOMIC DNA]</scope>
    <source>
        <strain evidence="1">DSM 684</strain>
    </source>
</reference>
<protein>
    <recommendedName>
        <fullName evidence="3">Polysaccharide pyruvyl transferase domain-containing protein</fullName>
    </recommendedName>
</protein>
<dbReference type="EMBL" id="AAEW02000003">
    <property type="protein sequence ID" value="EAT16770.1"/>
    <property type="molecule type" value="Genomic_DNA"/>
</dbReference>
<proteinExistence type="predicted"/>